<protein>
    <submittedName>
        <fullName evidence="1">Uncharacterized protein</fullName>
    </submittedName>
</protein>
<dbReference type="Proteomes" id="UP000026714">
    <property type="component" value="Unassembled WGS sequence"/>
</dbReference>
<proteinExistence type="predicted"/>
<dbReference type="STRING" id="34103.SAMN05421778_10151"/>
<dbReference type="EMBL" id="AZRA01000097">
    <property type="protein sequence ID" value="KDB51180.1"/>
    <property type="molecule type" value="Genomic_DNA"/>
</dbReference>
<dbReference type="Gene3D" id="2.60.40.10">
    <property type="entry name" value="Immunoglobulins"/>
    <property type="match status" value="1"/>
</dbReference>
<dbReference type="PROSITE" id="PS51257">
    <property type="entry name" value="PROKAR_LIPOPROTEIN"/>
    <property type="match status" value="1"/>
</dbReference>
<gene>
    <name evidence="1" type="ORF">X805_31900</name>
</gene>
<evidence type="ECO:0000313" key="1">
    <source>
        <dbReference type="EMBL" id="KDB51180.1"/>
    </source>
</evidence>
<keyword evidence="2" id="KW-1185">Reference proteome</keyword>
<comment type="caution">
    <text evidence="1">The sequence shown here is derived from an EMBL/GenBank/DDBJ whole genome shotgun (WGS) entry which is preliminary data.</text>
</comment>
<dbReference type="eggNOG" id="ENOG503398R">
    <property type="taxonomic scope" value="Bacteria"/>
</dbReference>
<name>A0A059KII3_9BURK</name>
<dbReference type="RefSeq" id="WP_037484072.1">
    <property type="nucleotide sequence ID" value="NZ_AZRA01000097.1"/>
</dbReference>
<reference evidence="1 2" key="1">
    <citation type="journal article" date="2014" name="FEMS Microbiol. Ecol.">
        <title>Sphaerotilus natans encrusted with nanoball-shaped Fe(III) oxide minerals formed by nitrate-reducing mixotrophic Fe(II) oxidation.</title>
        <authorList>
            <person name="Park S."/>
            <person name="Kim D.H."/>
            <person name="Lee J.H."/>
            <person name="Hur H.G."/>
        </authorList>
    </citation>
    <scope>NUCLEOTIDE SEQUENCE [LARGE SCALE GENOMIC DNA]</scope>
    <source>
        <strain evidence="1 2">DSM 6575</strain>
    </source>
</reference>
<sequence>MNTARPARPSLPRAARLVLLAALSAGALGLSGCGGGVSVGVGIEAGYGSSHDAPPTVSMSLSTASGAGGTTVRLSASPRDDYAITQVDFEMVYPGGAVQHLGSVRRPPWVLDISLPYGTGGSVLSLRARAWDDAGQSGLSGWSGISVY</sequence>
<evidence type="ECO:0000313" key="2">
    <source>
        <dbReference type="Proteomes" id="UP000026714"/>
    </source>
</evidence>
<organism evidence="1 2">
    <name type="scientific">Sphaerotilus natans subsp. natans DSM 6575</name>
    <dbReference type="NCBI Taxonomy" id="1286631"/>
    <lineage>
        <taxon>Bacteria</taxon>
        <taxon>Pseudomonadati</taxon>
        <taxon>Pseudomonadota</taxon>
        <taxon>Betaproteobacteria</taxon>
        <taxon>Burkholderiales</taxon>
        <taxon>Sphaerotilaceae</taxon>
        <taxon>Sphaerotilus</taxon>
    </lineage>
</organism>
<dbReference type="InterPro" id="IPR013783">
    <property type="entry name" value="Ig-like_fold"/>
</dbReference>
<dbReference type="AlphaFoldDB" id="A0A059KII3"/>
<accession>A0A059KII3</accession>